<dbReference type="SUPFAM" id="SSF48498">
    <property type="entry name" value="Tetracyclin repressor-like, C-terminal domain"/>
    <property type="match status" value="1"/>
</dbReference>
<keyword evidence="7" id="KW-1185">Reference proteome</keyword>
<dbReference type="GO" id="GO:0000976">
    <property type="term" value="F:transcription cis-regulatory region binding"/>
    <property type="evidence" value="ECO:0007669"/>
    <property type="project" value="TreeGrafter"/>
</dbReference>
<evidence type="ECO:0000313" key="7">
    <source>
        <dbReference type="Proteomes" id="UP000612585"/>
    </source>
</evidence>
<keyword evidence="3" id="KW-0804">Transcription</keyword>
<dbReference type="InterPro" id="IPR036271">
    <property type="entry name" value="Tet_transcr_reg_TetR-rel_C_sf"/>
</dbReference>
<dbReference type="Gene3D" id="1.10.357.10">
    <property type="entry name" value="Tetracycline Repressor, domain 2"/>
    <property type="match status" value="1"/>
</dbReference>
<dbReference type="PANTHER" id="PTHR30055:SF220">
    <property type="entry name" value="TETR-FAMILY REGULATORY PROTEIN"/>
    <property type="match status" value="1"/>
</dbReference>
<reference evidence="6" key="1">
    <citation type="submission" date="2021-01" db="EMBL/GenBank/DDBJ databases">
        <title>Whole genome shotgun sequence of Virgisporangium aurantiacum NBRC 16421.</title>
        <authorList>
            <person name="Komaki H."/>
            <person name="Tamura T."/>
        </authorList>
    </citation>
    <scope>NUCLEOTIDE SEQUENCE</scope>
    <source>
        <strain evidence="6">NBRC 16421</strain>
    </source>
</reference>
<organism evidence="6 7">
    <name type="scientific">Virgisporangium aurantiacum</name>
    <dbReference type="NCBI Taxonomy" id="175570"/>
    <lineage>
        <taxon>Bacteria</taxon>
        <taxon>Bacillati</taxon>
        <taxon>Actinomycetota</taxon>
        <taxon>Actinomycetes</taxon>
        <taxon>Micromonosporales</taxon>
        <taxon>Micromonosporaceae</taxon>
        <taxon>Virgisporangium</taxon>
    </lineage>
</organism>
<keyword evidence="2 4" id="KW-0238">DNA-binding</keyword>
<evidence type="ECO:0000256" key="3">
    <source>
        <dbReference type="ARBA" id="ARBA00023163"/>
    </source>
</evidence>
<evidence type="ECO:0000259" key="5">
    <source>
        <dbReference type="PROSITE" id="PS50977"/>
    </source>
</evidence>
<dbReference type="PROSITE" id="PS50977">
    <property type="entry name" value="HTH_TETR_2"/>
    <property type="match status" value="1"/>
</dbReference>
<gene>
    <name evidence="6" type="ORF">Vau01_040770</name>
</gene>
<dbReference type="Proteomes" id="UP000612585">
    <property type="component" value="Unassembled WGS sequence"/>
</dbReference>
<evidence type="ECO:0000256" key="2">
    <source>
        <dbReference type="ARBA" id="ARBA00023125"/>
    </source>
</evidence>
<name>A0A8J4E094_9ACTN</name>
<dbReference type="Pfam" id="PF00440">
    <property type="entry name" value="TetR_N"/>
    <property type="match status" value="1"/>
</dbReference>
<evidence type="ECO:0000256" key="4">
    <source>
        <dbReference type="PROSITE-ProRule" id="PRU00335"/>
    </source>
</evidence>
<sequence length="178" mass="19358">MASSRNPTDGLDHRLVRAGAELLRSDGVAALSLREIARRAGVSHGAPRRHFPTHVALLSAIARTGFAELTAEVEGSNGSLADLARVYVRFGLRDPHMFELMFRHDLLESNELGLREVSLPLFRQLTDLMPGRSAVEAGALWANLHGIVQLWNWNAMPLATGATDVDDLVTAALTAYLP</sequence>
<keyword evidence="1" id="KW-0805">Transcription regulation</keyword>
<dbReference type="SUPFAM" id="SSF46689">
    <property type="entry name" value="Homeodomain-like"/>
    <property type="match status" value="1"/>
</dbReference>
<dbReference type="GO" id="GO:0003700">
    <property type="term" value="F:DNA-binding transcription factor activity"/>
    <property type="evidence" value="ECO:0007669"/>
    <property type="project" value="TreeGrafter"/>
</dbReference>
<feature type="DNA-binding region" description="H-T-H motif" evidence="4">
    <location>
        <begin position="32"/>
        <end position="51"/>
    </location>
</feature>
<dbReference type="RefSeq" id="WP_203995101.1">
    <property type="nucleotide sequence ID" value="NZ_BOPG01000024.1"/>
</dbReference>
<dbReference type="EMBL" id="BOPG01000024">
    <property type="protein sequence ID" value="GIJ56561.1"/>
    <property type="molecule type" value="Genomic_DNA"/>
</dbReference>
<evidence type="ECO:0000313" key="6">
    <source>
        <dbReference type="EMBL" id="GIJ56561.1"/>
    </source>
</evidence>
<proteinExistence type="predicted"/>
<dbReference type="InterPro" id="IPR009057">
    <property type="entry name" value="Homeodomain-like_sf"/>
</dbReference>
<dbReference type="PANTHER" id="PTHR30055">
    <property type="entry name" value="HTH-TYPE TRANSCRIPTIONAL REGULATOR RUTR"/>
    <property type="match status" value="1"/>
</dbReference>
<feature type="domain" description="HTH tetR-type" evidence="5">
    <location>
        <begin position="9"/>
        <end position="69"/>
    </location>
</feature>
<dbReference type="InterPro" id="IPR001647">
    <property type="entry name" value="HTH_TetR"/>
</dbReference>
<accession>A0A8J4E094</accession>
<dbReference type="AlphaFoldDB" id="A0A8J4E094"/>
<dbReference type="InterPro" id="IPR025996">
    <property type="entry name" value="MT1864/Rv1816-like_C"/>
</dbReference>
<comment type="caution">
    <text evidence="6">The sequence shown here is derived from an EMBL/GenBank/DDBJ whole genome shotgun (WGS) entry which is preliminary data.</text>
</comment>
<evidence type="ECO:0000256" key="1">
    <source>
        <dbReference type="ARBA" id="ARBA00023015"/>
    </source>
</evidence>
<protein>
    <submittedName>
        <fullName evidence="6">TetR family transcriptional regulator</fullName>
    </submittedName>
</protein>
<dbReference type="InterPro" id="IPR050109">
    <property type="entry name" value="HTH-type_TetR-like_transc_reg"/>
</dbReference>
<dbReference type="Pfam" id="PF13305">
    <property type="entry name" value="TetR_C_33"/>
    <property type="match status" value="1"/>
</dbReference>